<evidence type="ECO:0000313" key="3">
    <source>
        <dbReference type="Proteomes" id="UP000753908"/>
    </source>
</evidence>
<dbReference type="AlphaFoldDB" id="A0A951PKJ2"/>
<accession>A0A951PKJ2</accession>
<sequence>MTLDFFAKTSGTWINVLAVALGTSLGLLLKHRLPVRMQRIITQGVALITLFIGFSMTGSLTQVKAGRVDGVVLGLLTMVLGGLLGEWWQIGAKLESLVAGVLAQALPDPSTDPQILLITGVGGLMILGTGINLLELTQVRVASFLPALGLAPFLYQVAKFVG</sequence>
<keyword evidence="1" id="KW-0472">Membrane</keyword>
<evidence type="ECO:0000256" key="1">
    <source>
        <dbReference type="SAM" id="Phobius"/>
    </source>
</evidence>
<name>A0A951PKJ2_9CYAN</name>
<dbReference type="PANTHER" id="PTHR36111:SF2">
    <property type="entry name" value="INNER MEMBRANE PROTEIN"/>
    <property type="match status" value="1"/>
</dbReference>
<evidence type="ECO:0000313" key="2">
    <source>
        <dbReference type="EMBL" id="MBW4544864.1"/>
    </source>
</evidence>
<dbReference type="Pfam" id="PF04474">
    <property type="entry name" value="DUF554"/>
    <property type="match status" value="2"/>
</dbReference>
<feature type="transmembrane region" description="Helical" evidence="1">
    <location>
        <begin position="141"/>
        <end position="158"/>
    </location>
</feature>
<reference evidence="2" key="1">
    <citation type="submission" date="2021-05" db="EMBL/GenBank/DDBJ databases">
        <authorList>
            <person name="Pietrasiak N."/>
            <person name="Ward R."/>
            <person name="Stajich J.E."/>
            <person name="Kurbessoian T."/>
        </authorList>
    </citation>
    <scope>NUCLEOTIDE SEQUENCE</scope>
    <source>
        <strain evidence="2">CPER-KK1</strain>
    </source>
</reference>
<organism evidence="2 3">
    <name type="scientific">Symplocastrum torsivum CPER-KK1</name>
    <dbReference type="NCBI Taxonomy" id="450513"/>
    <lineage>
        <taxon>Bacteria</taxon>
        <taxon>Bacillati</taxon>
        <taxon>Cyanobacteriota</taxon>
        <taxon>Cyanophyceae</taxon>
        <taxon>Oscillatoriophycideae</taxon>
        <taxon>Oscillatoriales</taxon>
        <taxon>Microcoleaceae</taxon>
        <taxon>Symplocastrum</taxon>
    </lineage>
</organism>
<dbReference type="EMBL" id="JAHHIF010000011">
    <property type="protein sequence ID" value="MBW4544864.1"/>
    <property type="molecule type" value="Genomic_DNA"/>
</dbReference>
<feature type="transmembrane region" description="Helical" evidence="1">
    <location>
        <begin position="115"/>
        <end position="134"/>
    </location>
</feature>
<comment type="caution">
    <text evidence="2">The sequence shown here is derived from an EMBL/GenBank/DDBJ whole genome shotgun (WGS) entry which is preliminary data.</text>
</comment>
<protein>
    <submittedName>
        <fullName evidence="2">DUF554 domain-containing protein</fullName>
    </submittedName>
</protein>
<reference evidence="2" key="2">
    <citation type="journal article" date="2022" name="Microbiol. Resour. Announc.">
        <title>Metagenome Sequencing to Explore Phylogenomics of Terrestrial Cyanobacteria.</title>
        <authorList>
            <person name="Ward R.D."/>
            <person name="Stajich J.E."/>
            <person name="Johansen J.R."/>
            <person name="Huntemann M."/>
            <person name="Clum A."/>
            <person name="Foster B."/>
            <person name="Foster B."/>
            <person name="Roux S."/>
            <person name="Palaniappan K."/>
            <person name="Varghese N."/>
            <person name="Mukherjee S."/>
            <person name="Reddy T.B.K."/>
            <person name="Daum C."/>
            <person name="Copeland A."/>
            <person name="Chen I.A."/>
            <person name="Ivanova N.N."/>
            <person name="Kyrpides N.C."/>
            <person name="Shapiro N."/>
            <person name="Eloe-Fadrosh E.A."/>
            <person name="Pietrasiak N."/>
        </authorList>
    </citation>
    <scope>NUCLEOTIDE SEQUENCE</scope>
    <source>
        <strain evidence="2">CPER-KK1</strain>
    </source>
</reference>
<proteinExistence type="predicted"/>
<feature type="transmembrane region" description="Helical" evidence="1">
    <location>
        <begin position="12"/>
        <end position="29"/>
    </location>
</feature>
<keyword evidence="1" id="KW-1133">Transmembrane helix</keyword>
<keyword evidence="1" id="KW-0812">Transmembrane</keyword>
<feature type="transmembrane region" description="Helical" evidence="1">
    <location>
        <begin position="72"/>
        <end position="90"/>
    </location>
</feature>
<feature type="transmembrane region" description="Helical" evidence="1">
    <location>
        <begin position="41"/>
        <end position="60"/>
    </location>
</feature>
<gene>
    <name evidence="2" type="ORF">KME25_10540</name>
</gene>
<dbReference type="PANTHER" id="PTHR36111">
    <property type="entry name" value="INNER MEMBRANE PROTEIN-RELATED"/>
    <property type="match status" value="1"/>
</dbReference>
<dbReference type="InterPro" id="IPR007563">
    <property type="entry name" value="DUF554"/>
</dbReference>
<dbReference type="Proteomes" id="UP000753908">
    <property type="component" value="Unassembled WGS sequence"/>
</dbReference>